<proteinExistence type="predicted"/>
<dbReference type="Proteomes" id="UP000827092">
    <property type="component" value="Unassembled WGS sequence"/>
</dbReference>
<dbReference type="EMBL" id="JAFNEN010000590">
    <property type="protein sequence ID" value="KAG8180024.1"/>
    <property type="molecule type" value="Genomic_DNA"/>
</dbReference>
<evidence type="ECO:0000313" key="1">
    <source>
        <dbReference type="EMBL" id="KAG8180024.1"/>
    </source>
</evidence>
<reference evidence="1 2" key="1">
    <citation type="journal article" date="2022" name="Nat. Ecol. Evol.">
        <title>A masculinizing supergene underlies an exaggerated male reproductive morph in a spider.</title>
        <authorList>
            <person name="Hendrickx F."/>
            <person name="De Corte Z."/>
            <person name="Sonet G."/>
            <person name="Van Belleghem S.M."/>
            <person name="Kostlbacher S."/>
            <person name="Vangestel C."/>
        </authorList>
    </citation>
    <scope>NUCLEOTIDE SEQUENCE [LARGE SCALE GENOMIC DNA]</scope>
    <source>
        <strain evidence="1">W744_W776</strain>
    </source>
</reference>
<sequence>MMMDMETDFSREYYRSKFFTKNQRVKNKLNIYQKFVVQDNNFRLNQELYAYLFAESLKLCIRKDCFHE</sequence>
<evidence type="ECO:0000313" key="2">
    <source>
        <dbReference type="Proteomes" id="UP000827092"/>
    </source>
</evidence>
<comment type="caution">
    <text evidence="1">The sequence shown here is derived from an EMBL/GenBank/DDBJ whole genome shotgun (WGS) entry which is preliminary data.</text>
</comment>
<organism evidence="1 2">
    <name type="scientific">Oedothorax gibbosus</name>
    <dbReference type="NCBI Taxonomy" id="931172"/>
    <lineage>
        <taxon>Eukaryota</taxon>
        <taxon>Metazoa</taxon>
        <taxon>Ecdysozoa</taxon>
        <taxon>Arthropoda</taxon>
        <taxon>Chelicerata</taxon>
        <taxon>Arachnida</taxon>
        <taxon>Araneae</taxon>
        <taxon>Araneomorphae</taxon>
        <taxon>Entelegynae</taxon>
        <taxon>Araneoidea</taxon>
        <taxon>Linyphiidae</taxon>
        <taxon>Erigoninae</taxon>
        <taxon>Oedothorax</taxon>
    </lineage>
</organism>
<gene>
    <name evidence="1" type="ORF">JTE90_026628</name>
</gene>
<dbReference type="AlphaFoldDB" id="A0AAV6U8U8"/>
<name>A0AAV6U8U8_9ARAC</name>
<protein>
    <submittedName>
        <fullName evidence="1">Uncharacterized protein</fullName>
    </submittedName>
</protein>
<keyword evidence="2" id="KW-1185">Reference proteome</keyword>
<accession>A0AAV6U8U8</accession>